<evidence type="ECO:0000256" key="7">
    <source>
        <dbReference type="ARBA" id="ARBA00023136"/>
    </source>
</evidence>
<proteinExistence type="inferred from homology"/>
<evidence type="ECO:0000256" key="3">
    <source>
        <dbReference type="ARBA" id="ARBA00022448"/>
    </source>
</evidence>
<keyword evidence="4 8" id="KW-1003">Cell membrane</keyword>
<feature type="transmembrane region" description="Helical" evidence="9">
    <location>
        <begin position="168"/>
        <end position="193"/>
    </location>
</feature>
<comment type="subcellular location">
    <subcellularLocation>
        <location evidence="1 8">Cell membrane</location>
        <topology evidence="1 8">Multi-pass membrane protein</topology>
    </subcellularLocation>
</comment>
<keyword evidence="3 8" id="KW-0813">Transport</keyword>
<evidence type="ECO:0000256" key="6">
    <source>
        <dbReference type="ARBA" id="ARBA00022989"/>
    </source>
</evidence>
<feature type="transmembrane region" description="Helical" evidence="9">
    <location>
        <begin position="205"/>
        <end position="224"/>
    </location>
</feature>
<dbReference type="EMBL" id="JXSU01000007">
    <property type="protein sequence ID" value="KIS24690.1"/>
    <property type="molecule type" value="Genomic_DNA"/>
</dbReference>
<dbReference type="HOGENOM" id="CLU_024508_0_1_9"/>
<dbReference type="GO" id="GO:0005345">
    <property type="term" value="F:purine nucleobase transmembrane transporter activity"/>
    <property type="evidence" value="ECO:0007669"/>
    <property type="project" value="TreeGrafter"/>
</dbReference>
<evidence type="ECO:0000256" key="8">
    <source>
        <dbReference type="PIRNR" id="PIRNR005353"/>
    </source>
</evidence>
<keyword evidence="6 8" id="KW-1133">Transmembrane helix</keyword>
<evidence type="ECO:0000256" key="5">
    <source>
        <dbReference type="ARBA" id="ARBA00022692"/>
    </source>
</evidence>
<accession>A0A0D1BWC4</accession>
<gene>
    <name evidence="10" type="ORF">N495_14300</name>
</gene>
<feature type="transmembrane region" description="Helical" evidence="9">
    <location>
        <begin position="113"/>
        <end position="132"/>
    </location>
</feature>
<feature type="transmembrane region" description="Helical" evidence="9">
    <location>
        <begin position="276"/>
        <end position="299"/>
    </location>
</feature>
<comment type="caution">
    <text evidence="10">The sequence shown here is derived from an EMBL/GenBank/DDBJ whole genome shotgun (WGS) entry which is preliminary data.</text>
</comment>
<dbReference type="PANTHER" id="PTHR43337">
    <property type="entry name" value="XANTHINE/URACIL PERMEASE C887.17-RELATED"/>
    <property type="match status" value="1"/>
</dbReference>
<evidence type="ECO:0000313" key="10">
    <source>
        <dbReference type="EMBL" id="KIS24690.1"/>
    </source>
</evidence>
<keyword evidence="5 8" id="KW-0812">Transmembrane</keyword>
<dbReference type="GO" id="GO:0005886">
    <property type="term" value="C:plasma membrane"/>
    <property type="evidence" value="ECO:0007669"/>
    <property type="project" value="UniProtKB-SubCell"/>
</dbReference>
<keyword evidence="7 8" id="KW-0472">Membrane</keyword>
<comment type="similarity">
    <text evidence="2 8">Belongs to the nucleobase:cation symporter-2 (NCS2) (TC 2.A.40) family. Azg-like subfamily.</text>
</comment>
<protein>
    <submittedName>
        <fullName evidence="10">Guanine permease</fullName>
    </submittedName>
</protein>
<evidence type="ECO:0000256" key="1">
    <source>
        <dbReference type="ARBA" id="ARBA00004651"/>
    </source>
</evidence>
<evidence type="ECO:0000256" key="9">
    <source>
        <dbReference type="SAM" id="Phobius"/>
    </source>
</evidence>
<feature type="transmembrane region" description="Helical" evidence="9">
    <location>
        <begin position="83"/>
        <end position="106"/>
    </location>
</feature>
<dbReference type="PATRIC" id="fig|1379739.3.peg.3254"/>
<dbReference type="PANTHER" id="PTHR43337:SF1">
    <property type="entry name" value="XANTHINE_URACIL PERMEASE C887.17-RELATED"/>
    <property type="match status" value="1"/>
</dbReference>
<evidence type="ECO:0000256" key="2">
    <source>
        <dbReference type="ARBA" id="ARBA00005697"/>
    </source>
</evidence>
<name>A0A0D1BWC4_CLOBO</name>
<dbReference type="InterPro" id="IPR006043">
    <property type="entry name" value="NCS2"/>
</dbReference>
<feature type="transmembrane region" description="Helical" evidence="9">
    <location>
        <begin position="138"/>
        <end position="156"/>
    </location>
</feature>
<feature type="transmembrane region" description="Helical" evidence="9">
    <location>
        <begin position="370"/>
        <end position="389"/>
    </location>
</feature>
<feature type="transmembrane region" description="Helical" evidence="9">
    <location>
        <begin position="424"/>
        <end position="450"/>
    </location>
</feature>
<sequence length="480" mass="50124">MYMEKEKNYKEPNNKGFLDSFFKLSERGSNVKTEVIAGITTFITMAYIIFVNPSILMQAGMNSKGLVGEAAVKAGLSAINDPVVGAVFAATCISAGIGTLIMALYANVPFAQAPGMGLNAFFTFSVCLTLGYTWQQALAAVFISGLLFILITLTSIREKIVDALPQNLKLAISGGIGLFIALVGFKSGGIIVANPATLISFGDFTNPRTILTVIGICITAILMAKNTKGSILIGIIVTTLIGIPFGVTKVAGVSVISAPPSLAPTFLKLDLPGLLGFGGAGIIGALMSVLTVVISFSLVDMFDTIGTLVGTAEKAGMLDENGKMEDLNKALLADAVATTAGALIGTSTVTTYVESTAGISEGGRTGLTSFVTAIMFLLAMFFSGLVGIVPAEATAPALIIVGVLMMGAITKIDFNDFTEALPAFFTISIMPFSYSIANGIAAGIIFYPIVKVVTGKRKEVHPIVYILAILFIIRFTILPK</sequence>
<dbReference type="InterPro" id="IPR045018">
    <property type="entry name" value="Azg-like"/>
</dbReference>
<feature type="transmembrane region" description="Helical" evidence="9">
    <location>
        <begin position="395"/>
        <end position="412"/>
    </location>
</feature>
<dbReference type="Proteomes" id="UP000032250">
    <property type="component" value="Unassembled WGS sequence"/>
</dbReference>
<feature type="transmembrane region" description="Helical" evidence="9">
    <location>
        <begin position="35"/>
        <end position="56"/>
    </location>
</feature>
<dbReference type="Pfam" id="PF00860">
    <property type="entry name" value="Xan_ur_permease"/>
    <property type="match status" value="1"/>
</dbReference>
<feature type="transmembrane region" description="Helical" evidence="9">
    <location>
        <begin position="462"/>
        <end position="478"/>
    </location>
</feature>
<dbReference type="PIRSF" id="PIRSF005353">
    <property type="entry name" value="PbuG"/>
    <property type="match status" value="1"/>
</dbReference>
<dbReference type="OrthoDB" id="9808458at2"/>
<dbReference type="RefSeq" id="WP_003484061.1">
    <property type="nucleotide sequence ID" value="NZ_JXSU01000007.1"/>
</dbReference>
<evidence type="ECO:0000313" key="11">
    <source>
        <dbReference type="Proteomes" id="UP000032250"/>
    </source>
</evidence>
<dbReference type="AlphaFoldDB" id="A0A0D1BWC4"/>
<evidence type="ECO:0000256" key="4">
    <source>
        <dbReference type="ARBA" id="ARBA00022475"/>
    </source>
</evidence>
<organism evidence="10 11">
    <name type="scientific">Clostridium botulinum B2 450</name>
    <dbReference type="NCBI Taxonomy" id="1379739"/>
    <lineage>
        <taxon>Bacteria</taxon>
        <taxon>Bacillati</taxon>
        <taxon>Bacillota</taxon>
        <taxon>Clostridia</taxon>
        <taxon>Eubacteriales</taxon>
        <taxon>Clostridiaceae</taxon>
        <taxon>Clostridium</taxon>
    </lineage>
</organism>
<dbReference type="InterPro" id="IPR026033">
    <property type="entry name" value="Azg-like_bact_archaea"/>
</dbReference>
<feature type="transmembrane region" description="Helical" evidence="9">
    <location>
        <begin position="231"/>
        <end position="256"/>
    </location>
</feature>
<reference evidence="10 11" key="1">
    <citation type="submission" date="2014-06" db="EMBL/GenBank/DDBJ databases">
        <title>Genome characterization of distinct group I Clostridium botulinum lineages.</title>
        <authorList>
            <person name="Giordani F."/>
            <person name="Anselmo A."/>
            <person name="Fillo S."/>
            <person name="Palozzi A.M."/>
            <person name="Fortunato A."/>
            <person name="Gentile B."/>
            <person name="Ciammaruconi A."/>
            <person name="Anniballi F."/>
            <person name="De Medici D."/>
            <person name="Lista F."/>
        </authorList>
    </citation>
    <scope>NUCLEOTIDE SEQUENCE [LARGE SCALE GENOMIC DNA]</scope>
    <source>
        <strain evidence="10 11">B2 450</strain>
    </source>
</reference>